<organism evidence="5 6">
    <name type="scientific">Halosegnis marinus</name>
    <dbReference type="NCBI Taxonomy" id="3034023"/>
    <lineage>
        <taxon>Archaea</taxon>
        <taxon>Methanobacteriati</taxon>
        <taxon>Methanobacteriota</taxon>
        <taxon>Stenosarchaea group</taxon>
        <taxon>Halobacteria</taxon>
        <taxon>Halobacteriales</taxon>
        <taxon>Natronomonadaceae</taxon>
        <taxon>Halosegnis</taxon>
    </lineage>
</organism>
<dbReference type="InterPro" id="IPR003593">
    <property type="entry name" value="AAA+_ATPase"/>
</dbReference>
<evidence type="ECO:0000256" key="2">
    <source>
        <dbReference type="ARBA" id="ARBA00022741"/>
    </source>
</evidence>
<dbReference type="GO" id="GO:0098796">
    <property type="term" value="C:membrane protein complex"/>
    <property type="evidence" value="ECO:0007669"/>
    <property type="project" value="UniProtKB-ARBA"/>
</dbReference>
<dbReference type="PROSITE" id="PS00211">
    <property type="entry name" value="ABC_TRANSPORTER_1"/>
    <property type="match status" value="1"/>
</dbReference>
<keyword evidence="1" id="KW-0813">Transport</keyword>
<evidence type="ECO:0000313" key="5">
    <source>
        <dbReference type="EMBL" id="MFC7234778.1"/>
    </source>
</evidence>
<proteinExistence type="predicted"/>
<dbReference type="GO" id="GO:0022857">
    <property type="term" value="F:transmembrane transporter activity"/>
    <property type="evidence" value="ECO:0007669"/>
    <property type="project" value="UniProtKB-ARBA"/>
</dbReference>
<dbReference type="SUPFAM" id="SSF52540">
    <property type="entry name" value="P-loop containing nucleoside triphosphate hydrolases"/>
    <property type="match status" value="1"/>
</dbReference>
<dbReference type="Proteomes" id="UP001596398">
    <property type="component" value="Unassembled WGS sequence"/>
</dbReference>
<dbReference type="InterPro" id="IPR003439">
    <property type="entry name" value="ABC_transporter-like_ATP-bd"/>
</dbReference>
<dbReference type="Pfam" id="PF00005">
    <property type="entry name" value="ABC_tran"/>
    <property type="match status" value="1"/>
</dbReference>
<keyword evidence="6" id="KW-1185">Reference proteome</keyword>
<dbReference type="FunFam" id="3.40.50.300:FF:000032">
    <property type="entry name" value="Export ABC transporter ATP-binding protein"/>
    <property type="match status" value="1"/>
</dbReference>
<dbReference type="GeneID" id="79266449"/>
<evidence type="ECO:0000256" key="1">
    <source>
        <dbReference type="ARBA" id="ARBA00022448"/>
    </source>
</evidence>
<sequence>MTAPLELRGVVKEYDGGGEVVTALADVDFRVEPGEFVSVVGPSGSGKSTMLNTLGLLDVPTRGTVLVNGRDATTMTDPERTRARKEHVGFVFQSFFLIPSLTALENVTLPTVFHDDPDADERAADLLSRVGLGDRLDHTPDELSGGQKQRVAIARSLVNGPSVVLADEPTGNLDRETGEQVLAEFDRITERGVSLVTVTHDPLVADYADRTVRLVDGHLSREEEEVAR</sequence>
<dbReference type="PANTHER" id="PTHR24220:SF86">
    <property type="entry name" value="ABC TRANSPORTER ABCH.1"/>
    <property type="match status" value="1"/>
</dbReference>
<dbReference type="InterPro" id="IPR027417">
    <property type="entry name" value="P-loop_NTPase"/>
</dbReference>
<dbReference type="RefSeq" id="WP_276235800.1">
    <property type="nucleotide sequence ID" value="NZ_CP119802.1"/>
</dbReference>
<name>A0ABD5ZNF2_9EURY</name>
<evidence type="ECO:0000259" key="4">
    <source>
        <dbReference type="PROSITE" id="PS50893"/>
    </source>
</evidence>
<dbReference type="EMBL" id="JBHTAP010000001">
    <property type="protein sequence ID" value="MFC7234778.1"/>
    <property type="molecule type" value="Genomic_DNA"/>
</dbReference>
<reference evidence="5 6" key="1">
    <citation type="journal article" date="2019" name="Int. J. Syst. Evol. Microbiol.">
        <title>The Global Catalogue of Microorganisms (GCM) 10K type strain sequencing project: providing services to taxonomists for standard genome sequencing and annotation.</title>
        <authorList>
            <consortium name="The Broad Institute Genomics Platform"/>
            <consortium name="The Broad Institute Genome Sequencing Center for Infectious Disease"/>
            <person name="Wu L."/>
            <person name="Ma J."/>
        </authorList>
    </citation>
    <scope>NUCLEOTIDE SEQUENCE [LARGE SCALE GENOMIC DNA]</scope>
    <source>
        <strain evidence="5 6">DT85</strain>
    </source>
</reference>
<dbReference type="InterPro" id="IPR017871">
    <property type="entry name" value="ABC_transporter-like_CS"/>
</dbReference>
<keyword evidence="3 5" id="KW-0067">ATP-binding</keyword>
<protein>
    <submittedName>
        <fullName evidence="5">ABC transporter ATP-binding protein</fullName>
    </submittedName>
</protein>
<dbReference type="PANTHER" id="PTHR24220">
    <property type="entry name" value="IMPORT ATP-BINDING PROTEIN"/>
    <property type="match status" value="1"/>
</dbReference>
<dbReference type="SMART" id="SM00382">
    <property type="entry name" value="AAA"/>
    <property type="match status" value="1"/>
</dbReference>
<gene>
    <name evidence="5" type="ORF">ACFQJ4_05530</name>
</gene>
<dbReference type="InterPro" id="IPR015854">
    <property type="entry name" value="ABC_transpr_LolD-like"/>
</dbReference>
<keyword evidence="2" id="KW-0547">Nucleotide-binding</keyword>
<dbReference type="GO" id="GO:0005524">
    <property type="term" value="F:ATP binding"/>
    <property type="evidence" value="ECO:0007669"/>
    <property type="project" value="UniProtKB-KW"/>
</dbReference>
<accession>A0ABD5ZNF2</accession>
<dbReference type="AlphaFoldDB" id="A0ABD5ZNF2"/>
<comment type="caution">
    <text evidence="5">The sequence shown here is derived from an EMBL/GenBank/DDBJ whole genome shotgun (WGS) entry which is preliminary data.</text>
</comment>
<dbReference type="CDD" id="cd03255">
    <property type="entry name" value="ABC_MJ0796_LolCDE_FtsE"/>
    <property type="match status" value="1"/>
</dbReference>
<dbReference type="PROSITE" id="PS50893">
    <property type="entry name" value="ABC_TRANSPORTER_2"/>
    <property type="match status" value="1"/>
</dbReference>
<evidence type="ECO:0000313" key="6">
    <source>
        <dbReference type="Proteomes" id="UP001596398"/>
    </source>
</evidence>
<dbReference type="Gene3D" id="3.40.50.300">
    <property type="entry name" value="P-loop containing nucleotide triphosphate hydrolases"/>
    <property type="match status" value="1"/>
</dbReference>
<feature type="domain" description="ABC transporter" evidence="4">
    <location>
        <begin position="5"/>
        <end position="226"/>
    </location>
</feature>
<dbReference type="InterPro" id="IPR017911">
    <property type="entry name" value="MacB-like_ATP-bd"/>
</dbReference>
<evidence type="ECO:0000256" key="3">
    <source>
        <dbReference type="ARBA" id="ARBA00022840"/>
    </source>
</evidence>